<dbReference type="EMBL" id="CP046620">
    <property type="protein sequence ID" value="QHQ35197.1"/>
    <property type="molecule type" value="Genomic_DNA"/>
</dbReference>
<reference evidence="1 2" key="1">
    <citation type="submission" date="2019-12" db="EMBL/GenBank/DDBJ databases">
        <title>Complete genome sequence of Algicella marina strain 9Alg 56(T) isolated from the red alga Tichocarpus crinitus.</title>
        <authorList>
            <person name="Kim S.-G."/>
            <person name="Nedashkovskaya O.I."/>
        </authorList>
    </citation>
    <scope>NUCLEOTIDE SEQUENCE [LARGE SCALE GENOMIC DNA]</scope>
    <source>
        <strain evidence="1 2">9Alg 56</strain>
    </source>
</reference>
<gene>
    <name evidence="1" type="ORF">GO499_08280</name>
</gene>
<dbReference type="Gene3D" id="3.40.50.300">
    <property type="entry name" value="P-loop containing nucleotide triphosphate hydrolases"/>
    <property type="match status" value="1"/>
</dbReference>
<name>A0A6P1SZM2_9RHOB</name>
<dbReference type="RefSeq" id="WP_161861762.1">
    <property type="nucleotide sequence ID" value="NZ_CP046620.1"/>
</dbReference>
<evidence type="ECO:0000313" key="1">
    <source>
        <dbReference type="EMBL" id="QHQ35197.1"/>
    </source>
</evidence>
<dbReference type="GO" id="GO:0003678">
    <property type="term" value="F:DNA helicase activity"/>
    <property type="evidence" value="ECO:0007669"/>
    <property type="project" value="TreeGrafter"/>
</dbReference>
<dbReference type="SUPFAM" id="SSF52540">
    <property type="entry name" value="P-loop containing nucleoside triphosphate hydrolases"/>
    <property type="match status" value="1"/>
</dbReference>
<dbReference type="InterPro" id="IPR027417">
    <property type="entry name" value="P-loop_NTPase"/>
</dbReference>
<accession>A0A6P1SZM2</accession>
<dbReference type="NCBIfam" id="NF004629">
    <property type="entry name" value="PRK05973.1"/>
    <property type="match status" value="1"/>
</dbReference>
<dbReference type="PANTHER" id="PTHR30153">
    <property type="entry name" value="REPLICATIVE DNA HELICASE DNAB"/>
    <property type="match status" value="1"/>
</dbReference>
<dbReference type="Pfam" id="PF13481">
    <property type="entry name" value="AAA_25"/>
    <property type="match status" value="1"/>
</dbReference>
<dbReference type="KEGG" id="amaq:GO499_08280"/>
<organism evidence="1 2">
    <name type="scientific">Algicella marina</name>
    <dbReference type="NCBI Taxonomy" id="2683284"/>
    <lineage>
        <taxon>Bacteria</taxon>
        <taxon>Pseudomonadati</taxon>
        <taxon>Pseudomonadota</taxon>
        <taxon>Alphaproteobacteria</taxon>
        <taxon>Rhodobacterales</taxon>
        <taxon>Paracoccaceae</taxon>
        <taxon>Algicella</taxon>
    </lineage>
</organism>
<keyword evidence="2" id="KW-1185">Reference proteome</keyword>
<protein>
    <submittedName>
        <fullName evidence="1">AAA family ATPase</fullName>
    </submittedName>
</protein>
<dbReference type="AlphaFoldDB" id="A0A6P1SZM2"/>
<dbReference type="GO" id="GO:0005829">
    <property type="term" value="C:cytosol"/>
    <property type="evidence" value="ECO:0007669"/>
    <property type="project" value="TreeGrafter"/>
</dbReference>
<dbReference type="Proteomes" id="UP000464495">
    <property type="component" value="Chromosome"/>
</dbReference>
<evidence type="ECO:0000313" key="2">
    <source>
        <dbReference type="Proteomes" id="UP000464495"/>
    </source>
</evidence>
<dbReference type="PANTHER" id="PTHR30153:SF2">
    <property type="entry name" value="REPLICATIVE DNA HELICASE"/>
    <property type="match status" value="1"/>
</dbReference>
<sequence length="237" mass="26192">MKLSSPIYKLKRRARMLARADGIRLHEALNRIAAGEGFESWSHMAAGYADATPARRILRSISAGEMVLIAARPGHGKTLLGLELAVLAGEIGRQGYFFSLEYTKSDVQRRLAALGAANLSDTGALIVDTSDDICAEHVTKIIEQRDCAALAVIDYLQLLDQRRSHPPLEAQVRDLRAFARAKGAVVCLISQVDRSFDLTERDWPAVDDVRLPNPLDLSLFDRLCFLHDGNIRMERAG</sequence>
<proteinExistence type="predicted"/>